<gene>
    <name evidence="8 10" type="primary">tadA</name>
    <name evidence="10" type="ORF">HBJ55_04735</name>
</gene>
<protein>
    <recommendedName>
        <fullName evidence="8">tRNA-specific adenosine deaminase</fullName>
        <ecNumber evidence="8">3.5.4.33</ecNumber>
    </recommendedName>
</protein>
<dbReference type="InterPro" id="IPR016193">
    <property type="entry name" value="Cytidine_deaminase-like"/>
</dbReference>
<evidence type="ECO:0000256" key="7">
    <source>
        <dbReference type="ARBA" id="ARBA00048045"/>
    </source>
</evidence>
<comment type="subunit">
    <text evidence="2 8">Homodimer.</text>
</comment>
<dbReference type="InterPro" id="IPR002125">
    <property type="entry name" value="CMP_dCMP_dom"/>
</dbReference>
<evidence type="ECO:0000256" key="5">
    <source>
        <dbReference type="ARBA" id="ARBA00022801"/>
    </source>
</evidence>
<dbReference type="EC" id="3.5.4.33" evidence="8"/>
<comment type="caution">
    <text evidence="10">The sequence shown here is derived from an EMBL/GenBank/DDBJ whole genome shotgun (WGS) entry which is preliminary data.</text>
</comment>
<evidence type="ECO:0000256" key="1">
    <source>
        <dbReference type="ARBA" id="ARBA00010669"/>
    </source>
</evidence>
<evidence type="ECO:0000256" key="2">
    <source>
        <dbReference type="ARBA" id="ARBA00011738"/>
    </source>
</evidence>
<evidence type="ECO:0000313" key="11">
    <source>
        <dbReference type="Proteomes" id="UP001318321"/>
    </source>
</evidence>
<dbReference type="InterPro" id="IPR028883">
    <property type="entry name" value="tRNA_aden_deaminase"/>
</dbReference>
<comment type="function">
    <text evidence="8">Catalyzes the deamination of adenosine to inosine at the wobble position 34 of tRNA(Arg2).</text>
</comment>
<dbReference type="NCBIfam" id="NF008113">
    <property type="entry name" value="PRK10860.1"/>
    <property type="match status" value="1"/>
</dbReference>
<evidence type="ECO:0000259" key="9">
    <source>
        <dbReference type="PROSITE" id="PS51747"/>
    </source>
</evidence>
<feature type="binding site" evidence="8">
    <location>
        <position position="75"/>
    </location>
    <ligand>
        <name>Zn(2+)</name>
        <dbReference type="ChEBI" id="CHEBI:29105"/>
        <note>catalytic</note>
    </ligand>
</feature>
<dbReference type="GO" id="GO:0052717">
    <property type="term" value="F:tRNA-specific adenosine-34 deaminase activity"/>
    <property type="evidence" value="ECO:0007669"/>
    <property type="project" value="UniProtKB-EC"/>
</dbReference>
<keyword evidence="4 8" id="KW-0479">Metal-binding</keyword>
<dbReference type="SUPFAM" id="SSF53927">
    <property type="entry name" value="Cytidine deaminase-like"/>
    <property type="match status" value="1"/>
</dbReference>
<dbReference type="Pfam" id="PF00383">
    <property type="entry name" value="dCMP_cyt_deam_1"/>
    <property type="match status" value="1"/>
</dbReference>
<dbReference type="PANTHER" id="PTHR11079:SF202">
    <property type="entry name" value="TRNA-SPECIFIC ADENOSINE DEAMINASE"/>
    <property type="match status" value="1"/>
</dbReference>
<organism evidence="10 11">
    <name type="scientific">Billgrantia bachuensis</name>
    <dbReference type="NCBI Taxonomy" id="2717286"/>
    <lineage>
        <taxon>Bacteria</taxon>
        <taxon>Pseudomonadati</taxon>
        <taxon>Pseudomonadota</taxon>
        <taxon>Gammaproteobacteria</taxon>
        <taxon>Oceanospirillales</taxon>
        <taxon>Halomonadaceae</taxon>
        <taxon>Billgrantia</taxon>
    </lineage>
</organism>
<dbReference type="Gene3D" id="3.40.140.10">
    <property type="entry name" value="Cytidine Deaminase, domain 2"/>
    <property type="match status" value="1"/>
</dbReference>
<keyword evidence="3 8" id="KW-0819">tRNA processing</keyword>
<dbReference type="HAMAP" id="MF_00972">
    <property type="entry name" value="tRNA_aden_deaminase"/>
    <property type="match status" value="1"/>
</dbReference>
<evidence type="ECO:0000313" key="10">
    <source>
        <dbReference type="EMBL" id="NIC04725.1"/>
    </source>
</evidence>
<evidence type="ECO:0000256" key="8">
    <source>
        <dbReference type="HAMAP-Rule" id="MF_00972"/>
    </source>
</evidence>
<feature type="domain" description="CMP/dCMP-type deaminase" evidence="9">
    <location>
        <begin position="23"/>
        <end position="151"/>
    </location>
</feature>
<comment type="catalytic activity">
    <reaction evidence="7 8">
        <text>adenosine(34) in tRNA + H2O + H(+) = inosine(34) in tRNA + NH4(+)</text>
        <dbReference type="Rhea" id="RHEA:43168"/>
        <dbReference type="Rhea" id="RHEA-COMP:10373"/>
        <dbReference type="Rhea" id="RHEA-COMP:10374"/>
        <dbReference type="ChEBI" id="CHEBI:15377"/>
        <dbReference type="ChEBI" id="CHEBI:15378"/>
        <dbReference type="ChEBI" id="CHEBI:28938"/>
        <dbReference type="ChEBI" id="CHEBI:74411"/>
        <dbReference type="ChEBI" id="CHEBI:82852"/>
        <dbReference type="EC" id="3.5.4.33"/>
    </reaction>
</comment>
<dbReference type="CDD" id="cd01285">
    <property type="entry name" value="nucleoside_deaminase"/>
    <property type="match status" value="1"/>
</dbReference>
<feature type="active site" description="Proton donor" evidence="8">
    <location>
        <position position="77"/>
    </location>
</feature>
<evidence type="ECO:0000256" key="4">
    <source>
        <dbReference type="ARBA" id="ARBA00022723"/>
    </source>
</evidence>
<sequence length="184" mass="19565">MGLPLAYHTVVSGNSITESTPMRSDEFYMHRALDQAREGLAAGEVPVGAVVVDAAGEIVGAGYNAPISGHDPSAHAEIRALRAAAAHLGNYRLDGCTLYVTLEPCLMCTGAIIHARIDRLVYGAAEPRTGMVESKANLFAQPWYNHRVTVEGGVLAARSAKLLKAFFETRRENGAASSDVFHGS</sequence>
<accession>A0ABX0PNK4</accession>
<dbReference type="InterPro" id="IPR016192">
    <property type="entry name" value="APOBEC/CMP_deaminase_Zn-bd"/>
</dbReference>
<comment type="cofactor">
    <cofactor evidence="8">
        <name>Zn(2+)</name>
        <dbReference type="ChEBI" id="CHEBI:29105"/>
    </cofactor>
    <text evidence="8">Binds 1 zinc ion per subunit.</text>
</comment>
<keyword evidence="6 8" id="KW-0862">Zinc</keyword>
<keyword evidence="11" id="KW-1185">Reference proteome</keyword>
<dbReference type="EMBL" id="JAAQTO010000013">
    <property type="protein sequence ID" value="NIC04725.1"/>
    <property type="molecule type" value="Genomic_DNA"/>
</dbReference>
<keyword evidence="5 8" id="KW-0378">Hydrolase</keyword>
<feature type="binding site" evidence="8">
    <location>
        <position position="105"/>
    </location>
    <ligand>
        <name>Zn(2+)</name>
        <dbReference type="ChEBI" id="CHEBI:29105"/>
        <note>catalytic</note>
    </ligand>
</feature>
<dbReference type="PROSITE" id="PS51747">
    <property type="entry name" value="CYT_DCMP_DEAMINASES_2"/>
    <property type="match status" value="1"/>
</dbReference>
<name>A0ABX0PNK4_9GAMM</name>
<dbReference type="Proteomes" id="UP001318321">
    <property type="component" value="Unassembled WGS sequence"/>
</dbReference>
<evidence type="ECO:0000256" key="3">
    <source>
        <dbReference type="ARBA" id="ARBA00022694"/>
    </source>
</evidence>
<feature type="binding site" evidence="8">
    <location>
        <position position="108"/>
    </location>
    <ligand>
        <name>Zn(2+)</name>
        <dbReference type="ChEBI" id="CHEBI:29105"/>
        <note>catalytic</note>
    </ligand>
</feature>
<proteinExistence type="inferred from homology"/>
<evidence type="ECO:0000256" key="6">
    <source>
        <dbReference type="ARBA" id="ARBA00022833"/>
    </source>
</evidence>
<dbReference type="PANTHER" id="PTHR11079">
    <property type="entry name" value="CYTOSINE DEAMINASE FAMILY MEMBER"/>
    <property type="match status" value="1"/>
</dbReference>
<comment type="similarity">
    <text evidence="1">Belongs to the cytidine and deoxycytidylate deaminase family. ADAT2 subfamily.</text>
</comment>
<dbReference type="PROSITE" id="PS00903">
    <property type="entry name" value="CYT_DCMP_DEAMINASES_1"/>
    <property type="match status" value="1"/>
</dbReference>
<reference evidence="10 11" key="1">
    <citation type="submission" date="2020-03" db="EMBL/GenBank/DDBJ databases">
        <title>Identification of Halomonas strains.</title>
        <authorList>
            <person name="Xiao Z."/>
            <person name="Dong F."/>
            <person name="Wang Z."/>
            <person name="Zhao J.-Y."/>
        </authorList>
    </citation>
    <scope>NUCLEOTIDE SEQUENCE [LARGE SCALE GENOMIC DNA]</scope>
    <source>
        <strain evidence="10 11">DX6</strain>
    </source>
</reference>